<evidence type="ECO:0000259" key="6">
    <source>
        <dbReference type="PROSITE" id="PS51012"/>
    </source>
</evidence>
<organism evidence="7 8">
    <name type="scientific">Enterococcus casseliflavus</name>
    <name type="common">Enterococcus flavescens</name>
    <dbReference type="NCBI Taxonomy" id="37734"/>
    <lineage>
        <taxon>Bacteria</taxon>
        <taxon>Bacillati</taxon>
        <taxon>Bacillota</taxon>
        <taxon>Bacilli</taxon>
        <taxon>Lactobacillales</taxon>
        <taxon>Enterococcaceae</taxon>
        <taxon>Enterococcus</taxon>
    </lineage>
</organism>
<comment type="caution">
    <text evidence="5">Lacks conserved residue(s) required for the propagation of feature annotation.</text>
</comment>
<keyword evidence="4 5" id="KW-0472">Membrane</keyword>
<dbReference type="PROSITE" id="PS51012">
    <property type="entry name" value="ABC_TM2"/>
    <property type="match status" value="1"/>
</dbReference>
<comment type="caution">
    <text evidence="7">The sequence shown here is derived from an EMBL/GenBank/DDBJ whole genome shotgun (WGS) entry which is preliminary data.</text>
</comment>
<sequence>MKAIIETNTLFKRNLLLSIRSMETLLSGILTPAILMILFVYVFGGAMNVGDTSYVDFVVPGVLVQCIAQSASSVGVTVTEDLKSGMVERLMTLNISNSAFLNGHVFAATLRSLISTLVVLIVAMVIGFRPQATVAGWGLAFLLIFCFTFAFTWVSVLVGLIAKSPETATLFTVLITLLPYLSSGFVPTETMPRPLAIFAEYQPMSPIIHSLRGLLLNLKDTTLISAFSWCGGIVVVSWFLARMLYQKRIR</sequence>
<proteinExistence type="inferred from homology"/>
<accession>A0A415ENX9</accession>
<dbReference type="Pfam" id="PF01061">
    <property type="entry name" value="ABC2_membrane"/>
    <property type="match status" value="1"/>
</dbReference>
<feature type="transmembrane region" description="Helical" evidence="5">
    <location>
        <begin position="134"/>
        <end position="161"/>
    </location>
</feature>
<dbReference type="PIRSF" id="PIRSF006648">
    <property type="entry name" value="DrrB"/>
    <property type="match status" value="1"/>
</dbReference>
<dbReference type="GO" id="GO:0140359">
    <property type="term" value="F:ABC-type transporter activity"/>
    <property type="evidence" value="ECO:0007669"/>
    <property type="project" value="InterPro"/>
</dbReference>
<dbReference type="InterPro" id="IPR013525">
    <property type="entry name" value="ABC2_TM"/>
</dbReference>
<protein>
    <recommendedName>
        <fullName evidence="5">Transport permease protein</fullName>
    </recommendedName>
</protein>
<feature type="transmembrane region" description="Helical" evidence="5">
    <location>
        <begin position="21"/>
        <end position="45"/>
    </location>
</feature>
<feature type="transmembrane region" description="Helical" evidence="5">
    <location>
        <begin position="223"/>
        <end position="245"/>
    </location>
</feature>
<dbReference type="AlphaFoldDB" id="A0A415ENX9"/>
<evidence type="ECO:0000256" key="4">
    <source>
        <dbReference type="ARBA" id="ARBA00023136"/>
    </source>
</evidence>
<feature type="domain" description="ABC transmembrane type-2" evidence="6">
    <location>
        <begin position="23"/>
        <end position="248"/>
    </location>
</feature>
<comment type="subcellular location">
    <subcellularLocation>
        <location evidence="5">Cell membrane</location>
        <topology evidence="5">Multi-pass membrane protein</topology>
    </subcellularLocation>
    <subcellularLocation>
        <location evidence="1">Membrane</location>
        <topology evidence="1">Multi-pass membrane protein</topology>
    </subcellularLocation>
</comment>
<evidence type="ECO:0000256" key="2">
    <source>
        <dbReference type="ARBA" id="ARBA00022692"/>
    </source>
</evidence>
<gene>
    <name evidence="7" type="ORF">DW084_16025</name>
</gene>
<dbReference type="EMBL" id="QRMZ01000027">
    <property type="protein sequence ID" value="RHK04568.1"/>
    <property type="molecule type" value="Genomic_DNA"/>
</dbReference>
<dbReference type="PANTHER" id="PTHR43229">
    <property type="entry name" value="NODULATION PROTEIN J"/>
    <property type="match status" value="1"/>
</dbReference>
<name>A0A415ENX9_ENTCA</name>
<dbReference type="Proteomes" id="UP000286288">
    <property type="component" value="Unassembled WGS sequence"/>
</dbReference>
<evidence type="ECO:0000313" key="7">
    <source>
        <dbReference type="EMBL" id="RHK04568.1"/>
    </source>
</evidence>
<dbReference type="InterPro" id="IPR047817">
    <property type="entry name" value="ABC2_TM_bact-type"/>
</dbReference>
<dbReference type="InterPro" id="IPR051784">
    <property type="entry name" value="Nod_factor_ABC_transporter"/>
</dbReference>
<evidence type="ECO:0000256" key="1">
    <source>
        <dbReference type="ARBA" id="ARBA00004141"/>
    </source>
</evidence>
<keyword evidence="3 5" id="KW-1133">Transmembrane helix</keyword>
<keyword evidence="5" id="KW-0813">Transport</keyword>
<evidence type="ECO:0000256" key="5">
    <source>
        <dbReference type="RuleBase" id="RU361157"/>
    </source>
</evidence>
<dbReference type="PANTHER" id="PTHR43229:SF2">
    <property type="entry name" value="NODULATION PROTEIN J"/>
    <property type="match status" value="1"/>
</dbReference>
<keyword evidence="5" id="KW-1003">Cell membrane</keyword>
<comment type="similarity">
    <text evidence="5">Belongs to the ABC-2 integral membrane protein family.</text>
</comment>
<evidence type="ECO:0000256" key="3">
    <source>
        <dbReference type="ARBA" id="ARBA00022989"/>
    </source>
</evidence>
<dbReference type="RefSeq" id="WP_016611635.1">
    <property type="nucleotide sequence ID" value="NZ_CP119296.1"/>
</dbReference>
<reference evidence="7 8" key="1">
    <citation type="submission" date="2018-08" db="EMBL/GenBank/DDBJ databases">
        <title>A genome reference for cultivated species of the human gut microbiota.</title>
        <authorList>
            <person name="Zou Y."/>
            <person name="Xue W."/>
            <person name="Luo G."/>
        </authorList>
    </citation>
    <scope>NUCLEOTIDE SEQUENCE [LARGE SCALE GENOMIC DNA]</scope>
    <source>
        <strain evidence="7 8">AF48-16</strain>
    </source>
</reference>
<keyword evidence="2 5" id="KW-0812">Transmembrane</keyword>
<dbReference type="InterPro" id="IPR000412">
    <property type="entry name" value="ABC_2_transport"/>
</dbReference>
<dbReference type="GO" id="GO:0043190">
    <property type="term" value="C:ATP-binding cassette (ABC) transporter complex"/>
    <property type="evidence" value="ECO:0007669"/>
    <property type="project" value="InterPro"/>
</dbReference>
<feature type="transmembrane region" description="Helical" evidence="5">
    <location>
        <begin position="99"/>
        <end position="128"/>
    </location>
</feature>
<evidence type="ECO:0000313" key="8">
    <source>
        <dbReference type="Proteomes" id="UP000286288"/>
    </source>
</evidence>